<evidence type="ECO:0000313" key="12">
    <source>
        <dbReference type="Proteomes" id="UP000464378"/>
    </source>
</evidence>
<reference evidence="11" key="1">
    <citation type="submission" date="2019-04" db="EMBL/GenBank/DDBJ databases">
        <authorList>
            <consortium name="Science for Life Laboratories"/>
        </authorList>
    </citation>
    <scope>NUCLEOTIDE SEQUENCE</scope>
    <source>
        <strain evidence="11">MBLW1</strain>
    </source>
</reference>
<dbReference type="SMART" id="SM00220">
    <property type="entry name" value="S_TKc"/>
    <property type="match status" value="1"/>
</dbReference>
<dbReference type="SUPFAM" id="SSF52172">
    <property type="entry name" value="CheY-like"/>
    <property type="match status" value="1"/>
</dbReference>
<comment type="caution">
    <text evidence="5">Lacks conserved residue(s) required for the propagation of feature annotation.</text>
</comment>
<dbReference type="InterPro" id="IPR011990">
    <property type="entry name" value="TPR-like_helical_dom_sf"/>
</dbReference>
<feature type="repeat" description="TPR" evidence="6">
    <location>
        <begin position="604"/>
        <end position="637"/>
    </location>
</feature>
<dbReference type="SUPFAM" id="SSF48452">
    <property type="entry name" value="TPR-like"/>
    <property type="match status" value="1"/>
</dbReference>
<dbReference type="RefSeq" id="WP_162657047.1">
    <property type="nucleotide sequence ID" value="NZ_LR593887.1"/>
</dbReference>
<keyword evidence="4 7" id="KW-0067">ATP-binding</keyword>
<evidence type="ECO:0000259" key="9">
    <source>
        <dbReference type="PROSITE" id="PS50011"/>
    </source>
</evidence>
<keyword evidence="12" id="KW-1185">Reference proteome</keyword>
<dbReference type="InParanoid" id="A0A6C2YJP9"/>
<keyword evidence="11" id="KW-0723">Serine/threonine-protein kinase</keyword>
<feature type="domain" description="Response regulatory" evidence="10">
    <location>
        <begin position="687"/>
        <end position="803"/>
    </location>
</feature>
<dbReference type="InterPro" id="IPR011009">
    <property type="entry name" value="Kinase-like_dom_sf"/>
</dbReference>
<dbReference type="InterPro" id="IPR000719">
    <property type="entry name" value="Prot_kinase_dom"/>
</dbReference>
<keyword evidence="2 7" id="KW-0547">Nucleotide-binding</keyword>
<dbReference type="InterPro" id="IPR008271">
    <property type="entry name" value="Ser/Thr_kinase_AS"/>
</dbReference>
<dbReference type="InterPro" id="IPR001789">
    <property type="entry name" value="Sig_transdc_resp-reg_receiver"/>
</dbReference>
<protein>
    <submittedName>
        <fullName evidence="11">Uncharacterized protein</fullName>
    </submittedName>
</protein>
<dbReference type="Pfam" id="PF13181">
    <property type="entry name" value="TPR_8"/>
    <property type="match status" value="1"/>
</dbReference>
<dbReference type="EMBL" id="LR586016">
    <property type="protein sequence ID" value="VIP01798.1"/>
    <property type="molecule type" value="Genomic_DNA"/>
</dbReference>
<name>A0A6C2YJP9_9BACT</name>
<dbReference type="PROSITE" id="PS00107">
    <property type="entry name" value="PROTEIN_KINASE_ATP"/>
    <property type="match status" value="1"/>
</dbReference>
<feature type="binding site" evidence="7">
    <location>
        <position position="166"/>
    </location>
    <ligand>
        <name>ATP</name>
        <dbReference type="ChEBI" id="CHEBI:30616"/>
    </ligand>
</feature>
<gene>
    <name evidence="11" type="ORF">GMBLW1_21620</name>
</gene>
<dbReference type="Proteomes" id="UP000464378">
    <property type="component" value="Chromosome"/>
</dbReference>
<dbReference type="InterPro" id="IPR017441">
    <property type="entry name" value="Protein_kinase_ATP_BS"/>
</dbReference>
<dbReference type="AlphaFoldDB" id="A0A6C2YJP9"/>
<organism evidence="11">
    <name type="scientific">Tuwongella immobilis</name>
    <dbReference type="NCBI Taxonomy" id="692036"/>
    <lineage>
        <taxon>Bacteria</taxon>
        <taxon>Pseudomonadati</taxon>
        <taxon>Planctomycetota</taxon>
        <taxon>Planctomycetia</taxon>
        <taxon>Gemmatales</taxon>
        <taxon>Gemmataceae</taxon>
        <taxon>Tuwongella</taxon>
    </lineage>
</organism>
<evidence type="ECO:0000259" key="10">
    <source>
        <dbReference type="PROSITE" id="PS50110"/>
    </source>
</evidence>
<evidence type="ECO:0000256" key="7">
    <source>
        <dbReference type="PROSITE-ProRule" id="PRU10141"/>
    </source>
</evidence>
<dbReference type="Gene3D" id="1.25.40.10">
    <property type="entry name" value="Tetratricopeptide repeat domain"/>
    <property type="match status" value="1"/>
</dbReference>
<evidence type="ECO:0000256" key="4">
    <source>
        <dbReference type="ARBA" id="ARBA00022840"/>
    </source>
</evidence>
<dbReference type="PROSITE" id="PS50011">
    <property type="entry name" value="PROTEIN_KINASE_DOM"/>
    <property type="match status" value="1"/>
</dbReference>
<dbReference type="Pfam" id="PF00072">
    <property type="entry name" value="Response_reg"/>
    <property type="match status" value="1"/>
</dbReference>
<dbReference type="Gene3D" id="1.10.510.10">
    <property type="entry name" value="Transferase(Phosphotransferase) domain 1"/>
    <property type="match status" value="1"/>
</dbReference>
<evidence type="ECO:0000256" key="1">
    <source>
        <dbReference type="ARBA" id="ARBA00022679"/>
    </source>
</evidence>
<proteinExistence type="predicted"/>
<sequence>MSDSALQPLLERLTSQNAITSSEAGIVSWWWTLERRPQESLEEFLERKHLLDPPEMAALREGRPISEEAAEQMRMTLRALVERGDDGSLITQSSMARSSSIGKPGSSILTNSALVRRSLPGGEGLPTIQPGSRLGIYQLTERLGQGTHGIVFRGMDTIRQMPVAVKVLRPQFRSDPAIYAQLQAEIRIIMGLEHPNLTRILHLGEEGETAFLVMEYVEGLSLAELIKQTGYLRLDKALNIVNQIVLGLAHAHAAGVLHRDIKPANILINREGAAKLVDLGLNLTTPVSDSTATGRADRNAMPWYLSPEAARSFTTADHRSDMYALGAVFYHALTGRPPFDGGSRIQLLMRHLRELPVPPHDIRPELPVAASVIVLRMLAKKPEERYTTYDELAIALVDLLVSIESGPVRMKDSAMTPVGLSYSSVNRRVVQPPSRMAPETEPVSLQRQPEPIPPPDPSRMVKQILRDGIAAAKSGDRPKAAGLFRQATSLDPNSELAWLWLAGVVDNAEESIPCLQRALEINPDCQQASDALTWYQSTMPHLFDSWECLICGHRCKRPRERCPHCNSVVSLEFPNALLEPQARTEIVVAQISRLEEQARRVPSVPAYRALGLALLNLNRFDEGMQQLMNALKLQPDDEEFSKQIQIFAERHLLKRAVAERVLASMTLPPALGRPLLMARPDSATVRRIFVLHERLIIRLVMEKLLARQGYVVYTAPDLQTMFEQLKVARPSLILLNFHFPSYNSLELCEMFRNDPRTADAPVVVIANPGVAPDRVLLRDVGVSELIVQPFDPRDLVELVSHLCPRL</sequence>
<dbReference type="CDD" id="cd14014">
    <property type="entry name" value="STKc_PknB_like"/>
    <property type="match status" value="1"/>
</dbReference>
<dbReference type="Pfam" id="PF00069">
    <property type="entry name" value="Pkinase"/>
    <property type="match status" value="1"/>
</dbReference>
<dbReference type="GO" id="GO:0000160">
    <property type="term" value="P:phosphorelay signal transduction system"/>
    <property type="evidence" value="ECO:0007669"/>
    <property type="project" value="InterPro"/>
</dbReference>
<feature type="domain" description="Protein kinase" evidence="9">
    <location>
        <begin position="137"/>
        <end position="397"/>
    </location>
</feature>
<accession>A0A6C2YJP9</accession>
<dbReference type="GO" id="GO:0004674">
    <property type="term" value="F:protein serine/threonine kinase activity"/>
    <property type="evidence" value="ECO:0007669"/>
    <property type="project" value="UniProtKB-KW"/>
</dbReference>
<dbReference type="SMART" id="SM00448">
    <property type="entry name" value="REC"/>
    <property type="match status" value="1"/>
</dbReference>
<evidence type="ECO:0000256" key="2">
    <source>
        <dbReference type="ARBA" id="ARBA00022741"/>
    </source>
</evidence>
<keyword evidence="1" id="KW-0808">Transferase</keyword>
<feature type="region of interest" description="Disordered" evidence="8">
    <location>
        <begin position="429"/>
        <end position="456"/>
    </location>
</feature>
<dbReference type="PROSITE" id="PS50110">
    <property type="entry name" value="RESPONSE_REGULATORY"/>
    <property type="match status" value="1"/>
</dbReference>
<dbReference type="PANTHER" id="PTHR43289">
    <property type="entry name" value="MITOGEN-ACTIVATED PROTEIN KINASE KINASE KINASE 20-RELATED"/>
    <property type="match status" value="1"/>
</dbReference>
<dbReference type="InterPro" id="IPR011006">
    <property type="entry name" value="CheY-like_superfamily"/>
</dbReference>
<evidence type="ECO:0000256" key="6">
    <source>
        <dbReference type="PROSITE-ProRule" id="PRU00339"/>
    </source>
</evidence>
<keyword evidence="3 11" id="KW-0418">Kinase</keyword>
<dbReference type="KEGG" id="tim:GMBLW1_21620"/>
<evidence type="ECO:0000256" key="5">
    <source>
        <dbReference type="PROSITE-ProRule" id="PRU00169"/>
    </source>
</evidence>
<dbReference type="EMBL" id="LR593887">
    <property type="protein sequence ID" value="VTR99483.1"/>
    <property type="molecule type" value="Genomic_DNA"/>
</dbReference>
<dbReference type="InterPro" id="IPR019734">
    <property type="entry name" value="TPR_rpt"/>
</dbReference>
<dbReference type="PROSITE" id="PS00108">
    <property type="entry name" value="PROTEIN_KINASE_ST"/>
    <property type="match status" value="1"/>
</dbReference>
<dbReference type="Gene3D" id="3.30.200.20">
    <property type="entry name" value="Phosphorylase Kinase, domain 1"/>
    <property type="match status" value="1"/>
</dbReference>
<dbReference type="SMART" id="SM00028">
    <property type="entry name" value="TPR"/>
    <property type="match status" value="2"/>
</dbReference>
<keyword evidence="6" id="KW-0802">TPR repeat</keyword>
<dbReference type="PROSITE" id="PS50005">
    <property type="entry name" value="TPR"/>
    <property type="match status" value="2"/>
</dbReference>
<dbReference type="SUPFAM" id="SSF56112">
    <property type="entry name" value="Protein kinase-like (PK-like)"/>
    <property type="match status" value="1"/>
</dbReference>
<dbReference type="PANTHER" id="PTHR43289:SF6">
    <property type="entry name" value="SERINE_THREONINE-PROTEIN KINASE NEKL-3"/>
    <property type="match status" value="1"/>
</dbReference>
<evidence type="ECO:0000256" key="3">
    <source>
        <dbReference type="ARBA" id="ARBA00022777"/>
    </source>
</evidence>
<dbReference type="Gene3D" id="3.40.50.2300">
    <property type="match status" value="1"/>
</dbReference>
<feature type="repeat" description="TPR" evidence="6">
    <location>
        <begin position="461"/>
        <end position="494"/>
    </location>
</feature>
<evidence type="ECO:0000256" key="8">
    <source>
        <dbReference type="SAM" id="MobiDB-lite"/>
    </source>
</evidence>
<dbReference type="GO" id="GO:0005524">
    <property type="term" value="F:ATP binding"/>
    <property type="evidence" value="ECO:0007669"/>
    <property type="project" value="UniProtKB-UniRule"/>
</dbReference>
<evidence type="ECO:0000313" key="11">
    <source>
        <dbReference type="EMBL" id="VIP01798.1"/>
    </source>
</evidence>